<keyword evidence="5" id="KW-1185">Reference proteome</keyword>
<dbReference type="SMART" id="SM00025">
    <property type="entry name" value="Pumilio"/>
    <property type="match status" value="3"/>
</dbReference>
<dbReference type="PROSITE" id="PS50302">
    <property type="entry name" value="PUM"/>
    <property type="match status" value="3"/>
</dbReference>
<evidence type="ECO:0000256" key="1">
    <source>
        <dbReference type="ARBA" id="ARBA00022737"/>
    </source>
</evidence>
<name>A0A820SZF1_9BILA</name>
<dbReference type="PANTHER" id="PTHR12537">
    <property type="entry name" value="RNA BINDING PROTEIN PUMILIO-RELATED"/>
    <property type="match status" value="1"/>
</dbReference>
<dbReference type="PANTHER" id="PTHR12537:SF12">
    <property type="entry name" value="MATERNAL PROTEIN PUMILIO"/>
    <property type="match status" value="1"/>
</dbReference>
<sequence length="149" mass="17131">ECCIGDDIDFIIKDVTNQVFQLSAHPYGCRVIQRILENCKESQTRPILDILHNELENLVQDQYGNYVIQHVLEHGKVEDRSRIVNAIMGRVLHLSQHKFASNVVEKCVTYATREEKRQLIDEVVSFGDGPNSALLIMMKDQFANYVVQK</sequence>
<feature type="repeat" description="Pumilio" evidence="2">
    <location>
        <begin position="14"/>
        <end position="48"/>
    </location>
</feature>
<dbReference type="PROSITE" id="PS50303">
    <property type="entry name" value="PUM_HD"/>
    <property type="match status" value="1"/>
</dbReference>
<dbReference type="GO" id="GO:0003730">
    <property type="term" value="F:mRNA 3'-UTR binding"/>
    <property type="evidence" value="ECO:0007669"/>
    <property type="project" value="TreeGrafter"/>
</dbReference>
<protein>
    <recommendedName>
        <fullName evidence="3">PUM-HD domain-containing protein</fullName>
    </recommendedName>
</protein>
<dbReference type="GO" id="GO:0010608">
    <property type="term" value="P:post-transcriptional regulation of gene expression"/>
    <property type="evidence" value="ECO:0007669"/>
    <property type="project" value="TreeGrafter"/>
</dbReference>
<dbReference type="Pfam" id="PF00806">
    <property type="entry name" value="PUF"/>
    <property type="match status" value="4"/>
</dbReference>
<dbReference type="Gene3D" id="1.25.10.10">
    <property type="entry name" value="Leucine-rich Repeat Variant"/>
    <property type="match status" value="1"/>
</dbReference>
<feature type="non-terminal residue" evidence="4">
    <location>
        <position position="1"/>
    </location>
</feature>
<evidence type="ECO:0000259" key="3">
    <source>
        <dbReference type="PROSITE" id="PS50303"/>
    </source>
</evidence>
<dbReference type="SUPFAM" id="SSF48371">
    <property type="entry name" value="ARM repeat"/>
    <property type="match status" value="1"/>
</dbReference>
<dbReference type="EMBL" id="CAJOBG010047190">
    <property type="protein sequence ID" value="CAF4457635.1"/>
    <property type="molecule type" value="Genomic_DNA"/>
</dbReference>
<accession>A0A820SZF1</accession>
<keyword evidence="1" id="KW-0677">Repeat</keyword>
<feature type="repeat" description="Pumilio" evidence="2">
    <location>
        <begin position="49"/>
        <end position="85"/>
    </location>
</feature>
<feature type="non-terminal residue" evidence="4">
    <location>
        <position position="149"/>
    </location>
</feature>
<dbReference type="InterPro" id="IPR011989">
    <property type="entry name" value="ARM-like"/>
</dbReference>
<dbReference type="InterPro" id="IPR016024">
    <property type="entry name" value="ARM-type_fold"/>
</dbReference>
<evidence type="ECO:0000313" key="4">
    <source>
        <dbReference type="EMBL" id="CAF4457635.1"/>
    </source>
</evidence>
<feature type="repeat" description="Pumilio" evidence="2">
    <location>
        <begin position="86"/>
        <end position="121"/>
    </location>
</feature>
<dbReference type="InterPro" id="IPR033133">
    <property type="entry name" value="PUM-HD"/>
</dbReference>
<dbReference type="GO" id="GO:0005737">
    <property type="term" value="C:cytoplasm"/>
    <property type="evidence" value="ECO:0007669"/>
    <property type="project" value="TreeGrafter"/>
</dbReference>
<comment type="caution">
    <text evidence="4">The sequence shown here is derived from an EMBL/GenBank/DDBJ whole genome shotgun (WGS) entry which is preliminary data.</text>
</comment>
<dbReference type="AlphaFoldDB" id="A0A820SZF1"/>
<reference evidence="4" key="1">
    <citation type="submission" date="2021-02" db="EMBL/GenBank/DDBJ databases">
        <authorList>
            <person name="Nowell W R."/>
        </authorList>
    </citation>
    <scope>NUCLEOTIDE SEQUENCE</scope>
</reference>
<dbReference type="Proteomes" id="UP000663866">
    <property type="component" value="Unassembled WGS sequence"/>
</dbReference>
<gene>
    <name evidence="4" type="ORF">OVN521_LOCUS38246</name>
</gene>
<evidence type="ECO:0000313" key="5">
    <source>
        <dbReference type="Proteomes" id="UP000663866"/>
    </source>
</evidence>
<feature type="domain" description="PUM-HD" evidence="3">
    <location>
        <begin position="1"/>
        <end position="149"/>
    </location>
</feature>
<proteinExistence type="predicted"/>
<evidence type="ECO:0000256" key="2">
    <source>
        <dbReference type="PROSITE-ProRule" id="PRU00317"/>
    </source>
</evidence>
<organism evidence="4 5">
    <name type="scientific">Rotaria magnacalcarata</name>
    <dbReference type="NCBI Taxonomy" id="392030"/>
    <lineage>
        <taxon>Eukaryota</taxon>
        <taxon>Metazoa</taxon>
        <taxon>Spiralia</taxon>
        <taxon>Gnathifera</taxon>
        <taxon>Rotifera</taxon>
        <taxon>Eurotatoria</taxon>
        <taxon>Bdelloidea</taxon>
        <taxon>Philodinida</taxon>
        <taxon>Philodinidae</taxon>
        <taxon>Rotaria</taxon>
    </lineage>
</organism>
<dbReference type="InterPro" id="IPR001313">
    <property type="entry name" value="Pumilio_RNA-bd_rpt"/>
</dbReference>